<proteinExistence type="predicted"/>
<dbReference type="RefSeq" id="WP_124541832.1">
    <property type="nucleotide sequence ID" value="NZ_QUSW01000005.1"/>
</dbReference>
<dbReference type="EMBL" id="QUSW01000005">
    <property type="protein sequence ID" value="RQP23414.1"/>
    <property type="molecule type" value="Genomic_DNA"/>
</dbReference>
<keyword evidence="1" id="KW-0812">Transmembrane</keyword>
<protein>
    <submittedName>
        <fullName evidence="2">DUF1003 domain-containing protein</fullName>
    </submittedName>
</protein>
<dbReference type="OrthoDB" id="9795736at2"/>
<name>A0A3N7HMS4_9BURK</name>
<dbReference type="Pfam" id="PF06210">
    <property type="entry name" value="DUF1003"/>
    <property type="match status" value="1"/>
</dbReference>
<sequence length="188" mass="21124">MGTSPQRQQRTYRHATSVDELTRQNVQAIVDLEHAARLQRSLSQRMANAVASFCGTMTFVWLHVGWFGLWIGVNTWPGIHHVDGFPFTFLTLMVSLEAIFLSAFILIAQNEETRLAERRNALDLQINLLTEQENTKMLQMLAAIGKKLDVCFDDDPSLSVLEQATRPDKLAEQIERASGQDADSQGGH</sequence>
<evidence type="ECO:0000313" key="2">
    <source>
        <dbReference type="EMBL" id="RQP23414.1"/>
    </source>
</evidence>
<gene>
    <name evidence="2" type="ORF">DZC73_18365</name>
</gene>
<accession>A0A3N7HMS4</accession>
<evidence type="ECO:0000256" key="1">
    <source>
        <dbReference type="SAM" id="Phobius"/>
    </source>
</evidence>
<reference evidence="2 3" key="1">
    <citation type="submission" date="2018-08" db="EMBL/GenBank/DDBJ databases">
        <authorList>
            <person name="Khan S.A."/>
            <person name="Jeon C.O."/>
            <person name="Chun B.H."/>
            <person name="Jeong S.E."/>
        </authorList>
    </citation>
    <scope>NUCLEOTIDE SEQUENCE [LARGE SCALE GENOMIC DNA]</scope>
    <source>
        <strain evidence="2 3">S-16</strain>
    </source>
</reference>
<keyword evidence="1" id="KW-1133">Transmembrane helix</keyword>
<feature type="transmembrane region" description="Helical" evidence="1">
    <location>
        <begin position="85"/>
        <end position="108"/>
    </location>
</feature>
<reference evidence="2 3" key="2">
    <citation type="submission" date="2018-12" db="EMBL/GenBank/DDBJ databases">
        <title>Rhizobacter gummiphilus sp. nov., a rubber-degrading bacterium isolated from the soil of a botanical garden in Japan.</title>
        <authorList>
            <person name="Shunsuke S.S."/>
        </authorList>
    </citation>
    <scope>NUCLEOTIDE SEQUENCE [LARGE SCALE GENOMIC DNA]</scope>
    <source>
        <strain evidence="2 3">S-16</strain>
    </source>
</reference>
<dbReference type="InterPro" id="IPR010406">
    <property type="entry name" value="DUF1003"/>
</dbReference>
<keyword evidence="1" id="KW-0472">Membrane</keyword>
<keyword evidence="3" id="KW-1185">Reference proteome</keyword>
<feature type="transmembrane region" description="Helical" evidence="1">
    <location>
        <begin position="47"/>
        <end position="73"/>
    </location>
</feature>
<evidence type="ECO:0000313" key="3">
    <source>
        <dbReference type="Proteomes" id="UP000267464"/>
    </source>
</evidence>
<comment type="caution">
    <text evidence="2">The sequence shown here is derived from an EMBL/GenBank/DDBJ whole genome shotgun (WGS) entry which is preliminary data.</text>
</comment>
<organism evidence="2 3">
    <name type="scientific">Piscinibacter terrae</name>
    <dbReference type="NCBI Taxonomy" id="2496871"/>
    <lineage>
        <taxon>Bacteria</taxon>
        <taxon>Pseudomonadati</taxon>
        <taxon>Pseudomonadota</taxon>
        <taxon>Betaproteobacteria</taxon>
        <taxon>Burkholderiales</taxon>
        <taxon>Sphaerotilaceae</taxon>
        <taxon>Piscinibacter</taxon>
    </lineage>
</organism>
<dbReference type="AlphaFoldDB" id="A0A3N7HMS4"/>
<dbReference type="Proteomes" id="UP000267464">
    <property type="component" value="Unassembled WGS sequence"/>
</dbReference>